<comment type="caution">
    <text evidence="1">The sequence shown here is derived from an EMBL/GenBank/DDBJ whole genome shotgun (WGS) entry which is preliminary data.</text>
</comment>
<protein>
    <submittedName>
        <fullName evidence="1">Uncharacterized protein</fullName>
    </submittedName>
</protein>
<evidence type="ECO:0000313" key="1">
    <source>
        <dbReference type="EMBL" id="KKL14008.1"/>
    </source>
</evidence>
<feature type="non-terminal residue" evidence="1">
    <location>
        <position position="84"/>
    </location>
</feature>
<dbReference type="EMBL" id="LAZR01040630">
    <property type="protein sequence ID" value="KKL14008.1"/>
    <property type="molecule type" value="Genomic_DNA"/>
</dbReference>
<dbReference type="AlphaFoldDB" id="A0A0F9DPX4"/>
<organism evidence="1">
    <name type="scientific">marine sediment metagenome</name>
    <dbReference type="NCBI Taxonomy" id="412755"/>
    <lineage>
        <taxon>unclassified sequences</taxon>
        <taxon>metagenomes</taxon>
        <taxon>ecological metagenomes</taxon>
    </lineage>
</organism>
<gene>
    <name evidence="1" type="ORF">LCGC14_2520030</name>
</gene>
<name>A0A0F9DPX4_9ZZZZ</name>
<sequence>MRDFYKEIGDILGAGGVAYAIVPIGDATKENAARTTVTTVGAGAGNGLVFTYSEARTSFDAATEYRRNRGRLPRQIFNGSDEDA</sequence>
<proteinExistence type="predicted"/>
<accession>A0A0F9DPX4</accession>
<reference evidence="1" key="1">
    <citation type="journal article" date="2015" name="Nature">
        <title>Complex archaea that bridge the gap between prokaryotes and eukaryotes.</title>
        <authorList>
            <person name="Spang A."/>
            <person name="Saw J.H."/>
            <person name="Jorgensen S.L."/>
            <person name="Zaremba-Niedzwiedzka K."/>
            <person name="Martijn J."/>
            <person name="Lind A.E."/>
            <person name="van Eijk R."/>
            <person name="Schleper C."/>
            <person name="Guy L."/>
            <person name="Ettema T.J."/>
        </authorList>
    </citation>
    <scope>NUCLEOTIDE SEQUENCE</scope>
</reference>